<evidence type="ECO:0000256" key="1">
    <source>
        <dbReference type="SAM" id="MobiDB-lite"/>
    </source>
</evidence>
<keyword evidence="4" id="KW-1185">Reference proteome</keyword>
<dbReference type="RefSeq" id="WP_215921132.1">
    <property type="nucleotide sequence ID" value="NZ_JAHKNI010000010.1"/>
</dbReference>
<dbReference type="Proteomes" id="UP000733379">
    <property type="component" value="Unassembled WGS sequence"/>
</dbReference>
<comment type="caution">
    <text evidence="3">The sequence shown here is derived from an EMBL/GenBank/DDBJ whole genome shotgun (WGS) entry which is preliminary data.</text>
</comment>
<name>A0ABS6B4G3_9NOCA</name>
<accession>A0ABS6B4G3</accession>
<dbReference type="EMBL" id="JAHKNI010000010">
    <property type="protein sequence ID" value="MBU3065197.1"/>
    <property type="molecule type" value="Genomic_DNA"/>
</dbReference>
<dbReference type="Pfam" id="PF00934">
    <property type="entry name" value="PE"/>
    <property type="match status" value="1"/>
</dbReference>
<feature type="region of interest" description="Disordered" evidence="1">
    <location>
        <begin position="81"/>
        <end position="101"/>
    </location>
</feature>
<feature type="domain" description="PE" evidence="2">
    <location>
        <begin position="9"/>
        <end position="92"/>
    </location>
</feature>
<gene>
    <name evidence="3" type="ORF">KO481_27180</name>
</gene>
<protein>
    <submittedName>
        <fullName evidence="3">PE domain-containing protein</fullName>
    </submittedName>
</protein>
<proteinExistence type="predicted"/>
<evidence type="ECO:0000259" key="2">
    <source>
        <dbReference type="Pfam" id="PF00934"/>
    </source>
</evidence>
<organism evidence="3 4">
    <name type="scientific">Nocardia albiluteola</name>
    <dbReference type="NCBI Taxonomy" id="2842303"/>
    <lineage>
        <taxon>Bacteria</taxon>
        <taxon>Bacillati</taxon>
        <taxon>Actinomycetota</taxon>
        <taxon>Actinomycetes</taxon>
        <taxon>Mycobacteriales</taxon>
        <taxon>Nocardiaceae</taxon>
        <taxon>Nocardia</taxon>
    </lineage>
</organism>
<dbReference type="InterPro" id="IPR000084">
    <property type="entry name" value="PE-PGRS_N"/>
</dbReference>
<sequence length="101" mass="10950">MSKFAFDHDLARHAAGRLDTLADLLEGDLHHSQAALGPAAPAHDPVSLQVALTLDQVGDSFRQAYRSGVHELRKIAANMRAHSDSFADSEDQSADAFRGQR</sequence>
<dbReference type="Gene3D" id="1.10.287.850">
    <property type="entry name" value="HP0062-like domain"/>
    <property type="match status" value="1"/>
</dbReference>
<evidence type="ECO:0000313" key="4">
    <source>
        <dbReference type="Proteomes" id="UP000733379"/>
    </source>
</evidence>
<reference evidence="3 4" key="1">
    <citation type="submission" date="2021-06" db="EMBL/GenBank/DDBJ databases">
        <title>Actinomycetes sequencing.</title>
        <authorList>
            <person name="Shan Q."/>
        </authorList>
    </citation>
    <scope>NUCLEOTIDE SEQUENCE [LARGE SCALE GENOMIC DNA]</scope>
    <source>
        <strain evidence="3 4">NEAU-G5</strain>
    </source>
</reference>
<evidence type="ECO:0000313" key="3">
    <source>
        <dbReference type="EMBL" id="MBU3065197.1"/>
    </source>
</evidence>